<dbReference type="Gene3D" id="3.40.50.1820">
    <property type="entry name" value="alpha/beta hydrolase"/>
    <property type="match status" value="1"/>
</dbReference>
<dbReference type="SUPFAM" id="SSF56801">
    <property type="entry name" value="Acetyl-CoA synthetase-like"/>
    <property type="match status" value="1"/>
</dbReference>
<comment type="caution">
    <text evidence="6">The sequence shown here is derived from an EMBL/GenBank/DDBJ whole genome shotgun (WGS) entry which is preliminary data.</text>
</comment>
<dbReference type="Pfam" id="PF00550">
    <property type="entry name" value="PP-binding"/>
    <property type="match status" value="3"/>
</dbReference>
<dbReference type="NCBIfam" id="TIGR01733">
    <property type="entry name" value="AA-adenyl-dom"/>
    <property type="match status" value="1"/>
</dbReference>
<dbReference type="Gene3D" id="1.10.1200.10">
    <property type="entry name" value="ACP-like"/>
    <property type="match status" value="2"/>
</dbReference>
<dbReference type="Gene3D" id="3.40.50.12780">
    <property type="entry name" value="N-terminal domain of ligase-like"/>
    <property type="match status" value="1"/>
</dbReference>
<evidence type="ECO:0000256" key="2">
    <source>
        <dbReference type="ARBA" id="ARBA00022450"/>
    </source>
</evidence>
<proteinExistence type="predicted"/>
<evidence type="ECO:0000256" key="4">
    <source>
        <dbReference type="SAM" id="MobiDB-lite"/>
    </source>
</evidence>
<protein>
    <recommendedName>
        <fullName evidence="5">Carrier domain-containing protein</fullName>
    </recommendedName>
</protein>
<dbReference type="CDD" id="cd05930">
    <property type="entry name" value="A_NRPS"/>
    <property type="match status" value="1"/>
</dbReference>
<dbReference type="InterPro" id="IPR000873">
    <property type="entry name" value="AMP-dep_synth/lig_dom"/>
</dbReference>
<dbReference type="InterPro" id="IPR042099">
    <property type="entry name" value="ANL_N_sf"/>
</dbReference>
<dbReference type="InterPro" id="IPR010071">
    <property type="entry name" value="AA_adenyl_dom"/>
</dbReference>
<reference evidence="6" key="1">
    <citation type="submission" date="2022-03" db="EMBL/GenBank/DDBJ databases">
        <authorList>
            <person name="Leyn A S."/>
        </authorList>
    </citation>
    <scope>NUCLEOTIDE SEQUENCE</scope>
    <source>
        <strain evidence="6">Streptomyces globisporus 4-3</strain>
    </source>
</reference>
<feature type="domain" description="Carrier" evidence="5">
    <location>
        <begin position="1056"/>
        <end position="1131"/>
    </location>
</feature>
<dbReference type="Proteomes" id="UP001154015">
    <property type="component" value="Unassembled WGS sequence"/>
</dbReference>
<dbReference type="PANTHER" id="PTHR45527">
    <property type="entry name" value="NONRIBOSOMAL PEPTIDE SYNTHETASE"/>
    <property type="match status" value="1"/>
</dbReference>
<dbReference type="PROSITE" id="PS50075">
    <property type="entry name" value="CARRIER"/>
    <property type="match status" value="3"/>
</dbReference>
<dbReference type="InterPro" id="IPR001242">
    <property type="entry name" value="Condensation_dom"/>
</dbReference>
<gene>
    <name evidence="6" type="ORF">SGL43_02495</name>
</gene>
<dbReference type="Gene3D" id="3.30.559.10">
    <property type="entry name" value="Chloramphenicol acetyltransferase-like domain"/>
    <property type="match status" value="2"/>
</dbReference>
<dbReference type="InterPro" id="IPR036736">
    <property type="entry name" value="ACP-like_sf"/>
</dbReference>
<dbReference type="EMBL" id="CAKXYP010000006">
    <property type="protein sequence ID" value="CAH9415478.1"/>
    <property type="molecule type" value="Genomic_DNA"/>
</dbReference>
<name>A0ABM9GVB9_STRGL</name>
<feature type="region of interest" description="Disordered" evidence="4">
    <location>
        <begin position="1021"/>
        <end position="1060"/>
    </location>
</feature>
<dbReference type="PROSITE" id="PS00455">
    <property type="entry name" value="AMP_BINDING"/>
    <property type="match status" value="1"/>
</dbReference>
<dbReference type="InterPro" id="IPR009081">
    <property type="entry name" value="PP-bd_ACP"/>
</dbReference>
<dbReference type="Pfam" id="PF00501">
    <property type="entry name" value="AMP-binding"/>
    <property type="match status" value="1"/>
</dbReference>
<dbReference type="InterPro" id="IPR020845">
    <property type="entry name" value="AMP-binding_CS"/>
</dbReference>
<comment type="cofactor">
    <cofactor evidence="1">
        <name>pantetheine 4'-phosphate</name>
        <dbReference type="ChEBI" id="CHEBI:47942"/>
    </cofactor>
</comment>
<organism evidence="6 7">
    <name type="scientific">Streptomyces globisporus</name>
    <dbReference type="NCBI Taxonomy" id="1908"/>
    <lineage>
        <taxon>Bacteria</taxon>
        <taxon>Bacillati</taxon>
        <taxon>Actinomycetota</taxon>
        <taxon>Actinomycetes</taxon>
        <taxon>Kitasatosporales</taxon>
        <taxon>Streptomycetaceae</taxon>
        <taxon>Streptomyces</taxon>
    </lineage>
</organism>
<keyword evidence="7" id="KW-1185">Reference proteome</keyword>
<sequence length="1663" mass="179631">MPRGTVRRPEPAGEHRMNPRTPSLIAEIFAEQVQVRADRTAVVCGAERLTYRELDILSDRFARRLAARGIGSGDIVGLAVHRSPLAAVAWLGVAKVNAACLWLGLDYPPERLAMMLEDARPALVVATREGRRRVGEAAVGVLPLESAVSDPAELPACEVGPTAPADSASYVLYTSGSTGRPKGVVVTCTGLRSLMETAALRVGAGPDSVIAQFSSLSFDVAFWETVMGLLLGGRLVIVPDDARVPDHAFGGLLREHGVTHAALPPAFLELLPYDAPLPPGLTVLTGADKVPAELMRRWSRRCRMVAAYGVTEATVNSTLWTFDRDWTQPLAPIGIADPGTEIRVLDEALRPVAPGAEGELHLAGDGLARGYLHRPDLTAARFVADPYGPAGTRMYRTGDRVRRDESGVYEFLGRVDAQLKVRGHRIEPGEVESVLLAHAAVRQALVTTRGTELVAFVAGAEATGPGLRAHVAASLPPYMVPNVIIPVESLPTLPSGKVDRRAVPAAEPDQPAAVPADAGSAVRAALAEELGDADGDADGDAVDFVARGGHSLMAMRIVTRLRTELGWAPTVRDLFSAERTADLTAGFRRAVPALEPRREPGPAPLSFEQERLWLLADASDGDSPYVVPWAWRVQGDLDVDVLHAAWSDVIRRHPVLRTRFPLADGAPVQVVDAEPWWSVRFTDDIAAAAAEPFRLAEDLPFRLFVHRIAPREQTVLVCLHHIATDDWSTARLAEDLGDAYARRAAGEKPEPRPLPLDFADVARWQRDTLGEIGAPTARTAEQLEWWSAELAGLPAETSLPPDRPRSADRTGGTTRRHWSAEHSRALIEKARAAGATVYHVMHAALVVALAEQGVGPEVVVGCPVAGRTDPRTHDLVGFFVNTVVLRTRVADGMSFPELLRQVRETDLAALAHSDVSFAHVVEALRPPRRPHRNPLFQVMLAQQHHTGVVPRLPHTEVEPVRVAGATAAFDLGLGFVETPDGMTLTAEYRTGLYDGNTVNALLDRVVAVLDAVLADEPVTVRPATAPRPSPAQERATGDAAQERATAGRSVEPATGDRPEENERLLCEVLAEVLGVPEVGPDDDFFGLGGHSLLAIRFLNAVRARRGSAPPLADLFEHTRVADLARVLPAPAPRQPLPMERAAPPGGAPLSFEQERLWALQTLDPDDDAYAVPWAWRVRGPLDLAALRAAWDAVIHCHAVLRTRFPEVDDEPRQHIDPAPRWSPVEHRTTEAALAADLARATTRPFSLEKDLPFRLDVFHLGPDDAVVLLCLHHIVTDDWSVGRLAHDISRAYRGRPLRAPAVAYADHAARQRARLGPAGAPTPHGRDAVAWWREYLRGAPAEVTLPPDRPHASGTGGAAVRRTWNEARAAGIRSLARRAGATPYLVLSAALSAVLAESGAGEDVVLGCPIANRPLTAVEDTVGFFVNTVPLRLRVADGVAFTDLLRTARDGHLAAFARRELSFAHIVEAVNPPRHPDRNPLFQVMFAQEHGTDALPSLPGAEVSAVEPPVTSSPFDLAVAFVERPDGMGITVHYRSARYDPATVEGFLDRWETFVDGMESAVVHLRAVRPADPAPAAPEEAPHRGDTDGEAVLRVFREVLERPDIDPDDDFFEQGGHSLLAVRLIRAIRAEAGVQIPLRRFLRAPTPQGVASAVAALRTGRAR</sequence>
<dbReference type="SMART" id="SM00823">
    <property type="entry name" value="PKS_PP"/>
    <property type="match status" value="3"/>
</dbReference>
<dbReference type="InterPro" id="IPR029058">
    <property type="entry name" value="AB_hydrolase_fold"/>
</dbReference>
<dbReference type="Pfam" id="PF00668">
    <property type="entry name" value="Condensation"/>
    <property type="match status" value="2"/>
</dbReference>
<dbReference type="InterPro" id="IPR023213">
    <property type="entry name" value="CAT-like_dom_sf"/>
</dbReference>
<feature type="domain" description="Carrier" evidence="5">
    <location>
        <begin position="516"/>
        <end position="591"/>
    </location>
</feature>
<evidence type="ECO:0000259" key="5">
    <source>
        <dbReference type="PROSITE" id="PS50075"/>
    </source>
</evidence>
<dbReference type="Pfam" id="PF13193">
    <property type="entry name" value="AMP-binding_C"/>
    <property type="match status" value="1"/>
</dbReference>
<keyword evidence="2" id="KW-0596">Phosphopantetheine</keyword>
<dbReference type="InterPro" id="IPR020806">
    <property type="entry name" value="PKS_PP-bd"/>
</dbReference>
<evidence type="ECO:0000313" key="6">
    <source>
        <dbReference type="EMBL" id="CAH9415478.1"/>
    </source>
</evidence>
<dbReference type="InterPro" id="IPR045851">
    <property type="entry name" value="AMP-bd_C_sf"/>
</dbReference>
<dbReference type="InterPro" id="IPR025110">
    <property type="entry name" value="AMP-bd_C"/>
</dbReference>
<keyword evidence="3" id="KW-0597">Phosphoprotein</keyword>
<dbReference type="Gene3D" id="3.30.300.30">
    <property type="match status" value="1"/>
</dbReference>
<accession>A0ABM9GVB9</accession>
<feature type="region of interest" description="Disordered" evidence="4">
    <location>
        <begin position="794"/>
        <end position="820"/>
    </location>
</feature>
<dbReference type="SUPFAM" id="SSF47336">
    <property type="entry name" value="ACP-like"/>
    <property type="match status" value="3"/>
</dbReference>
<dbReference type="Gene3D" id="3.30.559.30">
    <property type="entry name" value="Nonribosomal peptide synthetase, condensation domain"/>
    <property type="match status" value="2"/>
</dbReference>
<evidence type="ECO:0000313" key="7">
    <source>
        <dbReference type="Proteomes" id="UP001154015"/>
    </source>
</evidence>
<evidence type="ECO:0000256" key="3">
    <source>
        <dbReference type="ARBA" id="ARBA00022553"/>
    </source>
</evidence>
<dbReference type="SUPFAM" id="SSF52777">
    <property type="entry name" value="CoA-dependent acyltransferases"/>
    <property type="match status" value="4"/>
</dbReference>
<evidence type="ECO:0000256" key="1">
    <source>
        <dbReference type="ARBA" id="ARBA00001957"/>
    </source>
</evidence>
<dbReference type="PANTHER" id="PTHR45527:SF1">
    <property type="entry name" value="FATTY ACID SYNTHASE"/>
    <property type="match status" value="1"/>
</dbReference>
<dbReference type="CDD" id="cd19531">
    <property type="entry name" value="LCL_NRPS-like"/>
    <property type="match status" value="1"/>
</dbReference>
<feature type="domain" description="Carrier" evidence="5">
    <location>
        <begin position="1583"/>
        <end position="1658"/>
    </location>
</feature>